<dbReference type="OMA" id="MHQFRDR"/>
<keyword evidence="3" id="KW-1185">Reference proteome</keyword>
<dbReference type="eggNOG" id="ENOG502S5P0">
    <property type="taxonomic scope" value="Eukaryota"/>
</dbReference>
<feature type="compositionally biased region" description="Low complexity" evidence="1">
    <location>
        <begin position="328"/>
        <end position="349"/>
    </location>
</feature>
<dbReference type="InParanoid" id="Q5B171"/>
<gene>
    <name evidence="2" type="ORF">ANIA_05709</name>
</gene>
<feature type="compositionally biased region" description="Polar residues" evidence="1">
    <location>
        <begin position="197"/>
        <end position="207"/>
    </location>
</feature>
<feature type="region of interest" description="Disordered" evidence="1">
    <location>
        <begin position="1"/>
        <end position="29"/>
    </location>
</feature>
<reference evidence="3" key="1">
    <citation type="journal article" date="2005" name="Nature">
        <title>Sequencing of Aspergillus nidulans and comparative analysis with A. fumigatus and A. oryzae.</title>
        <authorList>
            <person name="Galagan J.E."/>
            <person name="Calvo S.E."/>
            <person name="Cuomo C."/>
            <person name="Ma L.J."/>
            <person name="Wortman J.R."/>
            <person name="Batzoglou S."/>
            <person name="Lee S.I."/>
            <person name="Basturkmen M."/>
            <person name="Spevak C.C."/>
            <person name="Clutterbuck J."/>
            <person name="Kapitonov V."/>
            <person name="Jurka J."/>
            <person name="Scazzocchio C."/>
            <person name="Farman M."/>
            <person name="Butler J."/>
            <person name="Purcell S."/>
            <person name="Harris S."/>
            <person name="Braus G.H."/>
            <person name="Draht O."/>
            <person name="Busch S."/>
            <person name="D'Enfert C."/>
            <person name="Bouchier C."/>
            <person name="Goldman G.H."/>
            <person name="Bell-Pedersen D."/>
            <person name="Griffiths-Jones S."/>
            <person name="Doonan J.H."/>
            <person name="Yu J."/>
            <person name="Vienken K."/>
            <person name="Pain A."/>
            <person name="Freitag M."/>
            <person name="Selker E.U."/>
            <person name="Archer D.B."/>
            <person name="Penalva M.A."/>
            <person name="Oakley B.R."/>
            <person name="Momany M."/>
            <person name="Tanaka T."/>
            <person name="Kumagai T."/>
            <person name="Asai K."/>
            <person name="Machida M."/>
            <person name="Nierman W.C."/>
            <person name="Denning D.W."/>
            <person name="Caddick M."/>
            <person name="Hynes M."/>
            <person name="Paoletti M."/>
            <person name="Fischer R."/>
            <person name="Miller B."/>
            <person name="Dyer P."/>
            <person name="Sachs M.S."/>
            <person name="Osmani S.A."/>
            <person name="Birren B.W."/>
        </authorList>
    </citation>
    <scope>NUCLEOTIDE SEQUENCE [LARGE SCALE GENOMIC DNA]</scope>
    <source>
        <strain evidence="3">FGSC A4 / ATCC 38163 / CBS 112.46 / NRRL 194 / M139</strain>
    </source>
</reference>
<dbReference type="AlphaFoldDB" id="Q5B171"/>
<evidence type="ECO:0000313" key="3">
    <source>
        <dbReference type="Proteomes" id="UP000000560"/>
    </source>
</evidence>
<reference evidence="3" key="2">
    <citation type="journal article" date="2009" name="Fungal Genet. Biol.">
        <title>The 2008 update of the Aspergillus nidulans genome annotation: a community effort.</title>
        <authorList>
            <person name="Wortman J.R."/>
            <person name="Gilsenan J.M."/>
            <person name="Joardar V."/>
            <person name="Deegan J."/>
            <person name="Clutterbuck J."/>
            <person name="Andersen M.R."/>
            <person name="Archer D."/>
            <person name="Bencina M."/>
            <person name="Braus G."/>
            <person name="Coutinho P."/>
            <person name="von Dohren H."/>
            <person name="Doonan J."/>
            <person name="Driessen A.J."/>
            <person name="Durek P."/>
            <person name="Espeso E."/>
            <person name="Fekete E."/>
            <person name="Flipphi M."/>
            <person name="Estrada C.G."/>
            <person name="Geysens S."/>
            <person name="Goldman G."/>
            <person name="de Groot P.W."/>
            <person name="Hansen K."/>
            <person name="Harris S.D."/>
            <person name="Heinekamp T."/>
            <person name="Helmstaedt K."/>
            <person name="Henrissat B."/>
            <person name="Hofmann G."/>
            <person name="Homan T."/>
            <person name="Horio T."/>
            <person name="Horiuchi H."/>
            <person name="James S."/>
            <person name="Jones M."/>
            <person name="Karaffa L."/>
            <person name="Karanyi Z."/>
            <person name="Kato M."/>
            <person name="Keller N."/>
            <person name="Kelly D.E."/>
            <person name="Kiel J.A."/>
            <person name="Kim J.M."/>
            <person name="van der Klei I.J."/>
            <person name="Klis F.M."/>
            <person name="Kovalchuk A."/>
            <person name="Krasevec N."/>
            <person name="Kubicek C.P."/>
            <person name="Liu B."/>
            <person name="Maccabe A."/>
            <person name="Meyer V."/>
            <person name="Mirabito P."/>
            <person name="Miskei M."/>
            <person name="Mos M."/>
            <person name="Mullins J."/>
            <person name="Nelson D.R."/>
            <person name="Nielsen J."/>
            <person name="Oakley B.R."/>
            <person name="Osmani S.A."/>
            <person name="Pakula T."/>
            <person name="Paszewski A."/>
            <person name="Paulsen I."/>
            <person name="Pilsyk S."/>
            <person name="Pocsi I."/>
            <person name="Punt P.J."/>
            <person name="Ram A.F."/>
            <person name="Ren Q."/>
            <person name="Robellet X."/>
            <person name="Robson G."/>
            <person name="Seiboth B."/>
            <person name="van Solingen P."/>
            <person name="Specht T."/>
            <person name="Sun J."/>
            <person name="Taheri-Talesh N."/>
            <person name="Takeshita N."/>
            <person name="Ussery D."/>
            <person name="vanKuyk P.A."/>
            <person name="Visser H."/>
            <person name="van de Vondervoort P.J."/>
            <person name="de Vries R.P."/>
            <person name="Walton J."/>
            <person name="Xiang X."/>
            <person name="Xiong Y."/>
            <person name="Zeng A.P."/>
            <person name="Brandt B.W."/>
            <person name="Cornell M.J."/>
            <person name="van den Hondel C.A."/>
            <person name="Visser J."/>
            <person name="Oliver S.G."/>
            <person name="Turner G."/>
        </authorList>
    </citation>
    <scope>GENOME REANNOTATION</scope>
    <source>
        <strain evidence="3">FGSC A4 / ATCC 38163 / CBS 112.46 / NRRL 194 / M139</strain>
    </source>
</reference>
<dbReference type="EMBL" id="BN001305">
    <property type="protein sequence ID" value="CBF81358.1"/>
    <property type="molecule type" value="Genomic_DNA"/>
</dbReference>
<feature type="compositionally biased region" description="Low complexity" evidence="1">
    <location>
        <begin position="131"/>
        <end position="153"/>
    </location>
</feature>
<proteinExistence type="predicted"/>
<feature type="compositionally biased region" description="Basic and acidic residues" evidence="1">
    <location>
        <begin position="16"/>
        <end position="29"/>
    </location>
</feature>
<dbReference type="GeneID" id="2871999"/>
<feature type="compositionally biased region" description="Polar residues" evidence="1">
    <location>
        <begin position="215"/>
        <end position="243"/>
    </location>
</feature>
<protein>
    <submittedName>
        <fullName evidence="2">Uncharacterized protein</fullName>
    </submittedName>
</protein>
<sequence length="537" mass="58254">MSPRPPSIDYGQSQGRTKEENQERRKDRSLDARIESANRASMLHKKRTGRALLINREVVENESMYEEIDDTYRAKMLQYMRVHNAQLNHDFDNTLLAGLPTTSQGLQMPSSLHTGPSYSLGQSSHSILQMPSASHSPLPSPSHSSHGSTSQSPQIPSASQNPRVQNRPISSRRNSHQRASSVAPTGPIHGARKLTIDLSQLRNNLPGPSTEPRRASSNGFPTPGANFSPTYLSPGQAHSQAQVPSYLAAEPSSAIRPQLQQQQQRQQQQQQQQQQQLLQTWQSLFPRHSISDSTSLGGLPAIGEVPGQYRDRIASAPTFPIQDPVHIQAQAQTRAQAAATAAPLQNATPAPGPVAAHGTSQHHRVRSEPGPAPIAVSTTIPSSSSSVSLHTGFYPTSASSLSDPSSSAELLPTPRSMSPHTPAPSQASHPRMSFGAGIGELNMNEAEPFKHTLFELQGFDPDLQLGLEMSGQGPESADQDFLDFSQFASTLDQNHHQAMFPSHWQMPVGSGDMPADSGFSGGLDMKEYITNFLYVKL</sequence>
<feature type="compositionally biased region" description="Low complexity" evidence="1">
    <location>
        <begin position="397"/>
        <end position="412"/>
    </location>
</feature>
<dbReference type="Proteomes" id="UP000000560">
    <property type="component" value="Chromosome V"/>
</dbReference>
<feature type="compositionally biased region" description="Polar residues" evidence="1">
    <location>
        <begin position="106"/>
        <end position="129"/>
    </location>
</feature>
<evidence type="ECO:0000313" key="2">
    <source>
        <dbReference type="EMBL" id="CBF81358.1"/>
    </source>
</evidence>
<dbReference type="RefSeq" id="XP_663313.1">
    <property type="nucleotide sequence ID" value="XM_658221.1"/>
</dbReference>
<dbReference type="OrthoDB" id="5397087at2759"/>
<feature type="compositionally biased region" description="Low complexity" evidence="1">
    <location>
        <begin position="373"/>
        <end position="388"/>
    </location>
</feature>
<dbReference type="STRING" id="227321.Q5B171"/>
<organism evidence="2 3">
    <name type="scientific">Emericella nidulans (strain FGSC A4 / ATCC 38163 / CBS 112.46 / NRRL 194 / M139)</name>
    <name type="common">Aspergillus nidulans</name>
    <dbReference type="NCBI Taxonomy" id="227321"/>
    <lineage>
        <taxon>Eukaryota</taxon>
        <taxon>Fungi</taxon>
        <taxon>Dikarya</taxon>
        <taxon>Ascomycota</taxon>
        <taxon>Pezizomycotina</taxon>
        <taxon>Eurotiomycetes</taxon>
        <taxon>Eurotiomycetidae</taxon>
        <taxon>Eurotiales</taxon>
        <taxon>Aspergillaceae</taxon>
        <taxon>Aspergillus</taxon>
        <taxon>Aspergillus subgen. Nidulantes</taxon>
    </lineage>
</organism>
<feature type="region of interest" description="Disordered" evidence="1">
    <location>
        <begin position="328"/>
        <end position="431"/>
    </location>
</feature>
<accession>C8VFN1</accession>
<accession>Q5B171</accession>
<feature type="compositionally biased region" description="Polar residues" evidence="1">
    <location>
        <begin position="415"/>
        <end position="428"/>
    </location>
</feature>
<dbReference type="KEGG" id="ani:ANIA_05709"/>
<feature type="compositionally biased region" description="Low complexity" evidence="1">
    <location>
        <begin position="258"/>
        <end position="271"/>
    </location>
</feature>
<feature type="region of interest" description="Disordered" evidence="1">
    <location>
        <begin position="106"/>
        <end position="271"/>
    </location>
</feature>
<name>Q5B171_EMENI</name>
<feature type="compositionally biased region" description="Polar residues" evidence="1">
    <location>
        <begin position="154"/>
        <end position="183"/>
    </location>
</feature>
<dbReference type="HOGENOM" id="CLU_507155_0_0_1"/>
<evidence type="ECO:0000256" key="1">
    <source>
        <dbReference type="SAM" id="MobiDB-lite"/>
    </source>
</evidence>